<evidence type="ECO:0000313" key="3">
    <source>
        <dbReference type="EMBL" id="KAF9072936.1"/>
    </source>
</evidence>
<keyword evidence="2" id="KW-0812">Transmembrane</keyword>
<feature type="region of interest" description="Disordered" evidence="1">
    <location>
        <begin position="1"/>
        <end position="82"/>
    </location>
</feature>
<evidence type="ECO:0000313" key="4">
    <source>
        <dbReference type="Proteomes" id="UP000772434"/>
    </source>
</evidence>
<keyword evidence="4" id="KW-1185">Reference proteome</keyword>
<gene>
    <name evidence="3" type="ORF">BDP27DRAFT_1319663</name>
</gene>
<accession>A0A9P5PV05</accession>
<feature type="transmembrane region" description="Helical" evidence="2">
    <location>
        <begin position="143"/>
        <end position="160"/>
    </location>
</feature>
<protein>
    <submittedName>
        <fullName evidence="3">Uncharacterized protein</fullName>
    </submittedName>
</protein>
<comment type="caution">
    <text evidence="3">The sequence shown here is derived from an EMBL/GenBank/DDBJ whole genome shotgun (WGS) entry which is preliminary data.</text>
</comment>
<evidence type="ECO:0000256" key="2">
    <source>
        <dbReference type="SAM" id="Phobius"/>
    </source>
</evidence>
<sequence length="240" mass="24361">MPSNSNPNSNSNHSHNPQKSGSSQTTTTTTSSISDSTVPSDTSSATADSSIPPPASSSTVDTSSVSSTTADTGSNASTTTPFPPILPSASAVNASSAFATSTFSPFAGSTPSASAVDTSSAAATSTSAPLPVNGSSSLSRNSVIGGVSLLALIGLVLIYMRRRRRYHTAPSAEFMSGRSAVAPSMASSPARADSFNSMTELTQAGRPSMNLQYANTPPPLFTPGNYPYPFPEKLSNVVPL</sequence>
<dbReference type="OrthoDB" id="3067405at2759"/>
<keyword evidence="2" id="KW-0472">Membrane</keyword>
<organism evidence="3 4">
    <name type="scientific">Rhodocollybia butyracea</name>
    <dbReference type="NCBI Taxonomy" id="206335"/>
    <lineage>
        <taxon>Eukaryota</taxon>
        <taxon>Fungi</taxon>
        <taxon>Dikarya</taxon>
        <taxon>Basidiomycota</taxon>
        <taxon>Agaricomycotina</taxon>
        <taxon>Agaricomycetes</taxon>
        <taxon>Agaricomycetidae</taxon>
        <taxon>Agaricales</taxon>
        <taxon>Marasmiineae</taxon>
        <taxon>Omphalotaceae</taxon>
        <taxon>Rhodocollybia</taxon>
    </lineage>
</organism>
<name>A0A9P5PV05_9AGAR</name>
<proteinExistence type="predicted"/>
<dbReference type="CDD" id="cd12087">
    <property type="entry name" value="TM_EGFR-like"/>
    <property type="match status" value="1"/>
</dbReference>
<dbReference type="EMBL" id="JADNRY010000021">
    <property type="protein sequence ID" value="KAF9072936.1"/>
    <property type="molecule type" value="Genomic_DNA"/>
</dbReference>
<keyword evidence="2" id="KW-1133">Transmembrane helix</keyword>
<dbReference type="Proteomes" id="UP000772434">
    <property type="component" value="Unassembled WGS sequence"/>
</dbReference>
<feature type="compositionally biased region" description="Low complexity" evidence="1">
    <location>
        <begin position="1"/>
        <end position="72"/>
    </location>
</feature>
<dbReference type="AlphaFoldDB" id="A0A9P5PV05"/>
<reference evidence="3" key="1">
    <citation type="submission" date="2020-11" db="EMBL/GenBank/DDBJ databases">
        <authorList>
            <consortium name="DOE Joint Genome Institute"/>
            <person name="Ahrendt S."/>
            <person name="Riley R."/>
            <person name="Andreopoulos W."/>
            <person name="Labutti K."/>
            <person name="Pangilinan J."/>
            <person name="Ruiz-Duenas F.J."/>
            <person name="Barrasa J.M."/>
            <person name="Sanchez-Garcia M."/>
            <person name="Camarero S."/>
            <person name="Miyauchi S."/>
            <person name="Serrano A."/>
            <person name="Linde D."/>
            <person name="Babiker R."/>
            <person name="Drula E."/>
            <person name="Ayuso-Fernandez I."/>
            <person name="Pacheco R."/>
            <person name="Padilla G."/>
            <person name="Ferreira P."/>
            <person name="Barriuso J."/>
            <person name="Kellner H."/>
            <person name="Castanera R."/>
            <person name="Alfaro M."/>
            <person name="Ramirez L."/>
            <person name="Pisabarro A.G."/>
            <person name="Kuo A."/>
            <person name="Tritt A."/>
            <person name="Lipzen A."/>
            <person name="He G."/>
            <person name="Yan M."/>
            <person name="Ng V."/>
            <person name="Cullen D."/>
            <person name="Martin F."/>
            <person name="Rosso M.-N."/>
            <person name="Henrissat B."/>
            <person name="Hibbett D."/>
            <person name="Martinez A.T."/>
            <person name="Grigoriev I.V."/>
        </authorList>
    </citation>
    <scope>NUCLEOTIDE SEQUENCE</scope>
    <source>
        <strain evidence="3">AH 40177</strain>
    </source>
</reference>
<evidence type="ECO:0000256" key="1">
    <source>
        <dbReference type="SAM" id="MobiDB-lite"/>
    </source>
</evidence>